<dbReference type="KEGG" id="kpie:N5580_21265"/>
<dbReference type="RefSeq" id="WP_269950743.1">
    <property type="nucleotide sequence ID" value="NZ_CP104760.1"/>
</dbReference>
<evidence type="ECO:0000256" key="1">
    <source>
        <dbReference type="SAM" id="SignalP"/>
    </source>
</evidence>
<feature type="signal peptide" evidence="1">
    <location>
        <begin position="1"/>
        <end position="23"/>
    </location>
</feature>
<feature type="chain" id="PRO_5042613983" evidence="1">
    <location>
        <begin position="24"/>
        <end position="84"/>
    </location>
</feature>
<gene>
    <name evidence="2" type="ORF">N5580_21265</name>
</gene>
<dbReference type="PANTHER" id="PTHR38008:SF2">
    <property type="entry name" value="HEMOLYSIN"/>
    <property type="match status" value="1"/>
</dbReference>
<dbReference type="Pfam" id="PF03891">
    <property type="entry name" value="DUF333"/>
    <property type="match status" value="1"/>
</dbReference>
<reference evidence="2 3" key="1">
    <citation type="journal article" date="2022" name="J Glob Antimicrob Resist">
        <title>First complete genome of a multidrug resistant strain of the novel human pathogen Kalamiella piersonii (GABEKP28) identified in human saliva.</title>
        <authorList>
            <person name="McDonagh F."/>
            <person name="Singh N.K."/>
            <person name="Venkateswaran K."/>
            <person name="Lonappan A.M."/>
            <person name="Hallahan B."/>
            <person name="Tuohy A."/>
            <person name="Burke L."/>
            <person name="Kovarova A."/>
            <person name="Miliotis G."/>
        </authorList>
    </citation>
    <scope>NUCLEOTIDE SEQUENCE [LARGE SCALE GENOMIC DNA]</scope>
    <source>
        <strain evidence="2 3">GABEKP28</strain>
    </source>
</reference>
<dbReference type="Proteomes" id="UP001211544">
    <property type="component" value="Plasmid pGABEKP28_2"/>
</dbReference>
<dbReference type="PANTHER" id="PTHR38008">
    <property type="entry name" value="HEMOLYSIN-RELATED"/>
    <property type="match status" value="1"/>
</dbReference>
<protein>
    <submittedName>
        <fullName evidence="2">DUF333 domain-containing protein</fullName>
    </submittedName>
</protein>
<geneLocation type="plasmid" evidence="2 3">
    <name>pGABEKP28_2</name>
</geneLocation>
<keyword evidence="1" id="KW-0732">Signal</keyword>
<evidence type="ECO:0000313" key="3">
    <source>
        <dbReference type="Proteomes" id="UP001211544"/>
    </source>
</evidence>
<keyword evidence="2" id="KW-0614">Plasmid</keyword>
<dbReference type="InterPro" id="IPR005590">
    <property type="entry name" value="DUF333"/>
</dbReference>
<evidence type="ECO:0000313" key="2">
    <source>
        <dbReference type="EMBL" id="WBG93489.1"/>
    </source>
</evidence>
<sequence>MKNRTLIMLATVVLSGVQLTACASRSPEKTQLTMRNPAASWCVHSGGRLSQIRTDAGTTEYCTLPSGERIEEWALFHRDHPEQK</sequence>
<accession>A0AAJ5QPQ8</accession>
<dbReference type="EMBL" id="CP104760">
    <property type="protein sequence ID" value="WBG93489.1"/>
    <property type="molecule type" value="Genomic_DNA"/>
</dbReference>
<name>A0AAJ5QPQ8_9GAMM</name>
<proteinExistence type="predicted"/>
<organism evidence="2 3">
    <name type="scientific">Pantoea piersonii</name>
    <dbReference type="NCBI Taxonomy" id="2364647"/>
    <lineage>
        <taxon>Bacteria</taxon>
        <taxon>Pseudomonadati</taxon>
        <taxon>Pseudomonadota</taxon>
        <taxon>Gammaproteobacteria</taxon>
        <taxon>Enterobacterales</taxon>
        <taxon>Erwiniaceae</taxon>
        <taxon>Pantoea</taxon>
    </lineage>
</organism>
<dbReference type="AlphaFoldDB" id="A0AAJ5QPQ8"/>
<keyword evidence="3" id="KW-1185">Reference proteome</keyword>